<evidence type="ECO:0000256" key="2">
    <source>
        <dbReference type="ARBA" id="ARBA00022714"/>
    </source>
</evidence>
<comment type="cofactor">
    <cofactor evidence="1">
        <name>FAD</name>
        <dbReference type="ChEBI" id="CHEBI:57692"/>
    </cofactor>
</comment>
<dbReference type="PROSITE" id="PS51384">
    <property type="entry name" value="FAD_FR"/>
    <property type="match status" value="1"/>
</dbReference>
<gene>
    <name evidence="5" type="ORF">ACFOYW_08740</name>
</gene>
<keyword evidence="3" id="KW-0411">Iron-sulfur</keyword>
<reference evidence="6" key="1">
    <citation type="journal article" date="2019" name="Int. J. Syst. Evol. Microbiol.">
        <title>The Global Catalogue of Microorganisms (GCM) 10K type strain sequencing project: providing services to taxonomists for standard genome sequencing and annotation.</title>
        <authorList>
            <consortium name="The Broad Institute Genomics Platform"/>
            <consortium name="The Broad Institute Genome Sequencing Center for Infectious Disease"/>
            <person name="Wu L."/>
            <person name="Ma J."/>
        </authorList>
    </citation>
    <scope>NUCLEOTIDE SEQUENCE [LARGE SCALE GENOMIC DNA]</scope>
    <source>
        <strain evidence="6">CGMCC 1.10363</strain>
    </source>
</reference>
<dbReference type="Proteomes" id="UP001595900">
    <property type="component" value="Unassembled WGS sequence"/>
</dbReference>
<dbReference type="Gene3D" id="3.40.50.80">
    <property type="entry name" value="Nucleotide-binding domain of ferredoxin-NADP reductase (FNR) module"/>
    <property type="match status" value="1"/>
</dbReference>
<dbReference type="RefSeq" id="WP_390228507.1">
    <property type="nucleotide sequence ID" value="NZ_JBHSCN010000005.1"/>
</dbReference>
<dbReference type="PANTHER" id="PTHR47354">
    <property type="entry name" value="NADH OXIDOREDUCTASE HCR"/>
    <property type="match status" value="1"/>
</dbReference>
<dbReference type="Pfam" id="PF00970">
    <property type="entry name" value="FAD_binding_6"/>
    <property type="match status" value="1"/>
</dbReference>
<evidence type="ECO:0000259" key="4">
    <source>
        <dbReference type="PROSITE" id="PS51384"/>
    </source>
</evidence>
<evidence type="ECO:0000313" key="6">
    <source>
        <dbReference type="Proteomes" id="UP001595900"/>
    </source>
</evidence>
<dbReference type="InterPro" id="IPR039261">
    <property type="entry name" value="FNR_nucleotide-bd"/>
</dbReference>
<dbReference type="InterPro" id="IPR001433">
    <property type="entry name" value="OxRdtase_FAD/NAD-bd"/>
</dbReference>
<evidence type="ECO:0000256" key="3">
    <source>
        <dbReference type="ARBA" id="ARBA00023014"/>
    </source>
</evidence>
<accession>A0ABV8Q8G1</accession>
<name>A0ABV8Q8G1_9MICO</name>
<dbReference type="InterPro" id="IPR017927">
    <property type="entry name" value="FAD-bd_FR_type"/>
</dbReference>
<evidence type="ECO:0000256" key="1">
    <source>
        <dbReference type="ARBA" id="ARBA00001974"/>
    </source>
</evidence>
<dbReference type="InterPro" id="IPR008333">
    <property type="entry name" value="Cbr1-like_FAD-bd_dom"/>
</dbReference>
<feature type="domain" description="FAD-binding FR-type" evidence="4">
    <location>
        <begin position="17"/>
        <end position="123"/>
    </location>
</feature>
<dbReference type="PRINTS" id="PR00410">
    <property type="entry name" value="PHEHYDRXLASE"/>
</dbReference>
<dbReference type="InterPro" id="IPR050415">
    <property type="entry name" value="MRET"/>
</dbReference>
<organism evidence="5 6">
    <name type="scientific">Gryllotalpicola reticulitermitis</name>
    <dbReference type="NCBI Taxonomy" id="1184153"/>
    <lineage>
        <taxon>Bacteria</taxon>
        <taxon>Bacillati</taxon>
        <taxon>Actinomycetota</taxon>
        <taxon>Actinomycetes</taxon>
        <taxon>Micrococcales</taxon>
        <taxon>Microbacteriaceae</taxon>
        <taxon>Gryllotalpicola</taxon>
    </lineage>
</organism>
<proteinExistence type="predicted"/>
<dbReference type="InterPro" id="IPR017938">
    <property type="entry name" value="Riboflavin_synthase-like_b-brl"/>
</dbReference>
<sequence length="258" mass="27847">MKAEPQVATDAQHRAANTWRVADVVAAHFETDASGEGAARTLRLLAPGLGTELAGQHIDLRLTAPDGYTAQRSYSLATAEGGDEAEITVEELTDGEVSPYLVRDLAVGEQLEVRGPVGGWFVWDPEDPSPVVLIAGGSGIVPLMAMARRHHALQSAVPFTLLYSVRSPGRVIFGTELHELAADRAAPLELMLFYTREAPPETTRPPGRLTREEVALAAMDENVRFFVCGPTAFVETVADRLVDDGFSPDRIKTERFGG</sequence>
<dbReference type="Pfam" id="PF00175">
    <property type="entry name" value="NAD_binding_1"/>
    <property type="match status" value="1"/>
</dbReference>
<keyword evidence="2" id="KW-0001">2Fe-2S</keyword>
<dbReference type="SUPFAM" id="SSF63380">
    <property type="entry name" value="Riboflavin synthase domain-like"/>
    <property type="match status" value="1"/>
</dbReference>
<comment type="caution">
    <text evidence="5">The sequence shown here is derived from an EMBL/GenBank/DDBJ whole genome shotgun (WGS) entry which is preliminary data.</text>
</comment>
<keyword evidence="2" id="KW-0408">Iron</keyword>
<protein>
    <submittedName>
        <fullName evidence="5">FAD-binding oxidoreductase</fullName>
    </submittedName>
</protein>
<dbReference type="Gene3D" id="2.40.30.10">
    <property type="entry name" value="Translation factors"/>
    <property type="match status" value="1"/>
</dbReference>
<keyword evidence="6" id="KW-1185">Reference proteome</keyword>
<keyword evidence="2" id="KW-0479">Metal-binding</keyword>
<dbReference type="SUPFAM" id="SSF52343">
    <property type="entry name" value="Ferredoxin reductase-like, C-terminal NADP-linked domain"/>
    <property type="match status" value="1"/>
</dbReference>
<evidence type="ECO:0000313" key="5">
    <source>
        <dbReference type="EMBL" id="MFC4243459.1"/>
    </source>
</evidence>
<dbReference type="PANTHER" id="PTHR47354:SF5">
    <property type="entry name" value="PROTEIN RFBI"/>
    <property type="match status" value="1"/>
</dbReference>
<dbReference type="EMBL" id="JBHSCN010000005">
    <property type="protein sequence ID" value="MFC4243459.1"/>
    <property type="molecule type" value="Genomic_DNA"/>
</dbReference>